<sequence>MNVRDRFGGAKLAAAVLVASQVLAAGGAVAVNLLAAFVLSPAGRGDLAFALQLAYFLSVFAIMGLERPFIAARSGGFGTEYRVFSKMVTPGTLCILPVVVLAAMFSPFSTDWLWLGVIAIAGYVALNSLVRALRVAYVCSREWKWFTVNAVATQVIIVIGAMLLVLFKVDDPVLWMWAYAASALPAVALLFLVPKSWKPAAPSREESRGLRRRGLVLLPSDFSNTAMLRSDRLLLPMLSSSAALGLYVTVATVLEMATWPVQQWVDASLRSWSTSFASGPLPVVRLIGGSLLLLAASAGLLGAAAWAMILFVLPESYLPATTVIIPLAVSAIVFGLTRVQQGLLIAADAPGTVSIVEIVGTAASLLAYLALIPPFGMLGAAYGSIIGYSVCAAAGAIALARVLRSRSEGTMRAQPPDCEPVGAVGAAETPALMAATEESAPETTDRFTDETRK</sequence>
<feature type="transmembrane region" description="Helical" evidence="7">
    <location>
        <begin position="87"/>
        <end position="106"/>
    </location>
</feature>
<proteinExistence type="predicted"/>
<feature type="transmembrane region" description="Helical" evidence="7">
    <location>
        <begin position="377"/>
        <end position="403"/>
    </location>
</feature>
<feature type="transmembrane region" description="Helical" evidence="7">
    <location>
        <begin position="173"/>
        <end position="193"/>
    </location>
</feature>
<evidence type="ECO:0000256" key="2">
    <source>
        <dbReference type="ARBA" id="ARBA00022475"/>
    </source>
</evidence>
<keyword evidence="2" id="KW-1003">Cell membrane</keyword>
<dbReference type="PANTHER" id="PTHR30250">
    <property type="entry name" value="PST FAMILY PREDICTED COLANIC ACID TRANSPORTER"/>
    <property type="match status" value="1"/>
</dbReference>
<feature type="transmembrane region" description="Helical" evidence="7">
    <location>
        <begin position="12"/>
        <end position="35"/>
    </location>
</feature>
<dbReference type="AlphaFoldDB" id="A0A2A3X2D5"/>
<evidence type="ECO:0000256" key="4">
    <source>
        <dbReference type="ARBA" id="ARBA00022989"/>
    </source>
</evidence>
<name>A0A2A3X2D5_BREAU</name>
<feature type="region of interest" description="Disordered" evidence="6">
    <location>
        <begin position="434"/>
        <end position="453"/>
    </location>
</feature>
<keyword evidence="5 7" id="KW-0472">Membrane</keyword>
<dbReference type="RefSeq" id="WP_096157675.1">
    <property type="nucleotide sequence ID" value="NZ_JABUXX010000006.1"/>
</dbReference>
<keyword evidence="4 7" id="KW-1133">Transmembrane helix</keyword>
<reference evidence="8 9" key="1">
    <citation type="journal article" date="2017" name="Elife">
        <title>Extensive horizontal gene transfer in cheese-associated bacteria.</title>
        <authorList>
            <person name="Bonham K.S."/>
            <person name="Wolfe B.E."/>
            <person name="Dutton R.J."/>
        </authorList>
    </citation>
    <scope>NUCLEOTIDE SEQUENCE [LARGE SCALE GENOMIC DNA]</scope>
    <source>
        <strain evidence="8 9">JB5</strain>
    </source>
</reference>
<evidence type="ECO:0000256" key="3">
    <source>
        <dbReference type="ARBA" id="ARBA00022692"/>
    </source>
</evidence>
<evidence type="ECO:0000313" key="9">
    <source>
        <dbReference type="Proteomes" id="UP000218377"/>
    </source>
</evidence>
<dbReference type="GO" id="GO:0005886">
    <property type="term" value="C:plasma membrane"/>
    <property type="evidence" value="ECO:0007669"/>
    <property type="project" value="UniProtKB-SubCell"/>
</dbReference>
<feature type="transmembrane region" description="Helical" evidence="7">
    <location>
        <begin position="112"/>
        <end position="133"/>
    </location>
</feature>
<keyword evidence="3 7" id="KW-0812">Transmembrane</keyword>
<evidence type="ECO:0000256" key="1">
    <source>
        <dbReference type="ARBA" id="ARBA00004651"/>
    </source>
</evidence>
<feature type="transmembrane region" description="Helical" evidence="7">
    <location>
        <begin position="47"/>
        <end position="66"/>
    </location>
</feature>
<dbReference type="EMBL" id="NRGX01000001">
    <property type="protein sequence ID" value="PCC17945.1"/>
    <property type="molecule type" value="Genomic_DNA"/>
</dbReference>
<comment type="caution">
    <text evidence="8">The sequence shown here is derived from an EMBL/GenBank/DDBJ whole genome shotgun (WGS) entry which is preliminary data.</text>
</comment>
<feature type="transmembrane region" description="Helical" evidence="7">
    <location>
        <begin position="283"/>
        <end position="311"/>
    </location>
</feature>
<feature type="compositionally biased region" description="Basic and acidic residues" evidence="6">
    <location>
        <begin position="443"/>
        <end position="453"/>
    </location>
</feature>
<evidence type="ECO:0000256" key="6">
    <source>
        <dbReference type="SAM" id="MobiDB-lite"/>
    </source>
</evidence>
<feature type="transmembrane region" description="Helical" evidence="7">
    <location>
        <begin position="349"/>
        <end position="371"/>
    </location>
</feature>
<comment type="subcellular location">
    <subcellularLocation>
        <location evidence="1">Cell membrane</location>
        <topology evidence="1">Multi-pass membrane protein</topology>
    </subcellularLocation>
</comment>
<feature type="transmembrane region" description="Helical" evidence="7">
    <location>
        <begin position="145"/>
        <end position="167"/>
    </location>
</feature>
<organism evidence="8 9">
    <name type="scientific">Brevibacterium aurantiacum</name>
    <dbReference type="NCBI Taxonomy" id="273384"/>
    <lineage>
        <taxon>Bacteria</taxon>
        <taxon>Bacillati</taxon>
        <taxon>Actinomycetota</taxon>
        <taxon>Actinomycetes</taxon>
        <taxon>Micrococcales</taxon>
        <taxon>Brevibacteriaceae</taxon>
        <taxon>Brevibacterium</taxon>
    </lineage>
</organism>
<gene>
    <name evidence="8" type="ORF">CIK79_06355</name>
</gene>
<feature type="transmembrane region" description="Helical" evidence="7">
    <location>
        <begin position="317"/>
        <end position="337"/>
    </location>
</feature>
<accession>A0A2A3X2D5</accession>
<dbReference type="PANTHER" id="PTHR30250:SF11">
    <property type="entry name" value="O-ANTIGEN TRANSPORTER-RELATED"/>
    <property type="match status" value="1"/>
</dbReference>
<evidence type="ECO:0000256" key="7">
    <source>
        <dbReference type="SAM" id="Phobius"/>
    </source>
</evidence>
<dbReference type="Proteomes" id="UP000218377">
    <property type="component" value="Unassembled WGS sequence"/>
</dbReference>
<evidence type="ECO:0000256" key="5">
    <source>
        <dbReference type="ARBA" id="ARBA00023136"/>
    </source>
</evidence>
<evidence type="ECO:0000313" key="8">
    <source>
        <dbReference type="EMBL" id="PCC17945.1"/>
    </source>
</evidence>
<dbReference type="InterPro" id="IPR050833">
    <property type="entry name" value="Poly_Biosynth_Transport"/>
</dbReference>
<protein>
    <submittedName>
        <fullName evidence="8">Uncharacterized protein</fullName>
    </submittedName>
</protein>